<feature type="region of interest" description="Disordered" evidence="1">
    <location>
        <begin position="682"/>
        <end position="704"/>
    </location>
</feature>
<feature type="compositionally biased region" description="Basic and acidic residues" evidence="1">
    <location>
        <begin position="404"/>
        <end position="422"/>
    </location>
</feature>
<evidence type="ECO:0000256" key="1">
    <source>
        <dbReference type="SAM" id="MobiDB-lite"/>
    </source>
</evidence>
<sequence length="877" mass="97295">MWTAVPVVRAPAFSDMFDALNPAVGTYKVLAGGRFLQDVMGVLETLKASPPCCLLALLLLGARVKTARSIHAPPARDQLVASVRPSVRPSAKSNSYTWTCPGSVALRCNVAGGGFPWPREETRRLAARPLQGEPLVRHSVAADWSSALRMLSSMMCLISQAASAESVATLDAPTRVWGDWNNEEAEEHGDDSHAILDECGDEAHHSGGWGDADGNAESWVEDAAPQDESWVEAKDSDARNPWPADQDWDDTGVEASKDSDARNPCTADQGWDDTRAEASKDSDATKPWPADQGWDDTYDPSADADRWWLEESAVPWPATGEGQGSHCMWRRFLGISQKPEARLQRTQLCVDKSPGVMRMDFPDPTDDDIFNGFIETMGIDMDEEAPVQPDYHDDDLANHDMEEAKEETFEWEAREREREKRLVLASKQPVEYQSPAKPKPKGAMEPSTEIEADAGEEGEEELQEEPEEENDHEDDADEEEDHDHEEWDEADAEQQEANDGEDDDAQDDDDDDDYDDEEGIPTSGYPDDPAMDESAGAPPAPAPIMKSILRAPSSISVQSETSSMSPMGLRDPGGKVRVLDEATRNKIQAMTHPNEMEAGERRRQRETMRRFEFLKAFILDPNMSNMHIEAHYTEWYAEKRSEGANVSKVGTKIKARKQVGKADAATRKKLGEVMTSQAADFVKGTEEKKKPPTKEPKVLSEEEVKKKDFDKTMAQINDIVFAGYDDEHIYWKVDEKRAEIEAATKAVLAAEDIVTGHYRLASEKKKAEKAASKEGATTDAENATDSPWDTEWEAWESAAPAKRAALPQAFQLDVPMALRSYWEQELAATNTFLRHLMAVATAFRDMEMLMINNGPESAQVREADGNASNVIDETQCA</sequence>
<gene>
    <name evidence="2" type="ORF">AK812_SmicGene38630</name>
</gene>
<name>A0A1Q9CD92_SYMMI</name>
<feature type="compositionally biased region" description="Polar residues" evidence="1">
    <location>
        <begin position="553"/>
        <end position="565"/>
    </location>
</feature>
<reference evidence="2 3" key="1">
    <citation type="submission" date="2016-02" db="EMBL/GenBank/DDBJ databases">
        <title>Genome analysis of coral dinoflagellate symbionts highlights evolutionary adaptations to a symbiotic lifestyle.</title>
        <authorList>
            <person name="Aranda M."/>
            <person name="Li Y."/>
            <person name="Liew Y.J."/>
            <person name="Baumgarten S."/>
            <person name="Simakov O."/>
            <person name="Wilson M."/>
            <person name="Piel J."/>
            <person name="Ashoor H."/>
            <person name="Bougouffa S."/>
            <person name="Bajic V.B."/>
            <person name="Ryu T."/>
            <person name="Ravasi T."/>
            <person name="Bayer T."/>
            <person name="Micklem G."/>
            <person name="Kim H."/>
            <person name="Bhak J."/>
            <person name="Lajeunesse T.C."/>
            <person name="Voolstra C.R."/>
        </authorList>
    </citation>
    <scope>NUCLEOTIDE SEQUENCE [LARGE SCALE GENOMIC DNA]</scope>
    <source>
        <strain evidence="2 3">CCMP2467</strain>
    </source>
</reference>
<feature type="compositionally biased region" description="Basic and acidic residues" evidence="1">
    <location>
        <begin position="683"/>
        <end position="704"/>
    </location>
</feature>
<accession>A0A1Q9CD92</accession>
<comment type="caution">
    <text evidence="2">The sequence shown here is derived from an EMBL/GenBank/DDBJ whole genome shotgun (WGS) entry which is preliminary data.</text>
</comment>
<protein>
    <submittedName>
        <fullName evidence="2">Uncharacterized protein</fullName>
    </submittedName>
</protein>
<keyword evidence="3" id="KW-1185">Reference proteome</keyword>
<feature type="region of interest" description="Disordered" evidence="1">
    <location>
        <begin position="404"/>
        <end position="575"/>
    </location>
</feature>
<proteinExistence type="predicted"/>
<dbReference type="Proteomes" id="UP000186817">
    <property type="component" value="Unassembled WGS sequence"/>
</dbReference>
<dbReference type="OrthoDB" id="480900at2759"/>
<dbReference type="AlphaFoldDB" id="A0A1Q9CD92"/>
<evidence type="ECO:0000313" key="3">
    <source>
        <dbReference type="Proteomes" id="UP000186817"/>
    </source>
</evidence>
<feature type="region of interest" description="Disordered" evidence="1">
    <location>
        <begin position="223"/>
        <end position="299"/>
    </location>
</feature>
<feature type="compositionally biased region" description="Basic and acidic residues" evidence="1">
    <location>
        <begin position="272"/>
        <end position="284"/>
    </location>
</feature>
<organism evidence="2 3">
    <name type="scientific">Symbiodinium microadriaticum</name>
    <name type="common">Dinoflagellate</name>
    <name type="synonym">Zooxanthella microadriatica</name>
    <dbReference type="NCBI Taxonomy" id="2951"/>
    <lineage>
        <taxon>Eukaryota</taxon>
        <taxon>Sar</taxon>
        <taxon>Alveolata</taxon>
        <taxon>Dinophyceae</taxon>
        <taxon>Suessiales</taxon>
        <taxon>Symbiodiniaceae</taxon>
        <taxon>Symbiodinium</taxon>
    </lineage>
</organism>
<feature type="region of interest" description="Disordered" evidence="1">
    <location>
        <begin position="764"/>
        <end position="786"/>
    </location>
</feature>
<evidence type="ECO:0000313" key="2">
    <source>
        <dbReference type="EMBL" id="OLP80895.1"/>
    </source>
</evidence>
<feature type="compositionally biased region" description="Acidic residues" evidence="1">
    <location>
        <begin position="448"/>
        <end position="519"/>
    </location>
</feature>
<dbReference type="EMBL" id="LSRX01001334">
    <property type="protein sequence ID" value="OLP80895.1"/>
    <property type="molecule type" value="Genomic_DNA"/>
</dbReference>